<accession>A0A6H1Q250</accession>
<keyword evidence="2" id="KW-1185">Reference proteome</keyword>
<dbReference type="Proteomes" id="UP000501094">
    <property type="component" value="Chromosome"/>
</dbReference>
<gene>
    <name evidence="1" type="ORF">E5R92_03790</name>
</gene>
<dbReference type="AlphaFoldDB" id="A0A6H1Q250"/>
<evidence type="ECO:0000313" key="2">
    <source>
        <dbReference type="Proteomes" id="UP000501094"/>
    </source>
</evidence>
<evidence type="ECO:0000313" key="1">
    <source>
        <dbReference type="EMBL" id="QIZ20904.1"/>
    </source>
</evidence>
<protein>
    <submittedName>
        <fullName evidence="1">Uncharacterized protein</fullName>
    </submittedName>
</protein>
<dbReference type="RefSeq" id="WP_168606782.1">
    <property type="nucleotide sequence ID" value="NZ_CP038852.1"/>
</dbReference>
<reference evidence="1 2" key="1">
    <citation type="journal article" date="2020" name="Nat. Microbiol.">
        <title>Lysogenic host-virus interactions in SAR11 marine bacteria.</title>
        <authorList>
            <person name="Morris R.M."/>
            <person name="Cain K.R."/>
            <person name="Hvorecny K.L."/>
            <person name="Kollman J.M."/>
        </authorList>
    </citation>
    <scope>NUCLEOTIDE SEQUENCE [LARGE SCALE GENOMIC DNA]</scope>
    <source>
        <strain evidence="1 2">NP1</strain>
    </source>
</reference>
<dbReference type="EMBL" id="CP038852">
    <property type="protein sequence ID" value="QIZ20904.1"/>
    <property type="molecule type" value="Genomic_DNA"/>
</dbReference>
<organism evidence="1 2">
    <name type="scientific">Candidatus Pelagibacter giovannonii</name>
    <dbReference type="NCBI Taxonomy" id="2563896"/>
    <lineage>
        <taxon>Bacteria</taxon>
        <taxon>Pseudomonadati</taxon>
        <taxon>Pseudomonadota</taxon>
        <taxon>Alphaproteobacteria</taxon>
        <taxon>Candidatus Pelagibacterales</taxon>
        <taxon>Candidatus Pelagibacteraceae</taxon>
        <taxon>Candidatus Pelagibacter</taxon>
    </lineage>
</organism>
<name>A0A6H1Q250_9PROT</name>
<dbReference type="KEGG" id="peg:E5R92_03790"/>
<proteinExistence type="predicted"/>
<sequence length="160" mass="17985">MVKIRKLASLEKGLEEITRILTEEEIKKAINKGSSYIRKCSDPDPDSDGIKRNIDHVDSIALDKACVKKGFAPPLLTSHQYILDQQKSELNSDELNDVSRMLVKFSILEGDLNKFIIDATDPLGPGGEKMTQIEKKKIFDSIKKIEDKILKIKLSIDKSS</sequence>